<comment type="similarity">
    <text evidence="1">Belongs to the peptidase M24B family.</text>
</comment>
<keyword evidence="7" id="KW-0645">Protease</keyword>
<dbReference type="SUPFAM" id="SSF55920">
    <property type="entry name" value="Creatinase/aminopeptidase"/>
    <property type="match status" value="1"/>
</dbReference>
<dbReference type="InterPro" id="IPR032416">
    <property type="entry name" value="Peptidase_M24_C"/>
</dbReference>
<dbReference type="Proteomes" id="UP000250003">
    <property type="component" value="Chromosome"/>
</dbReference>
<accession>A0A2Z4U8T4</accession>
<evidence type="ECO:0000259" key="6">
    <source>
        <dbReference type="Pfam" id="PF16188"/>
    </source>
</evidence>
<dbReference type="OrthoDB" id="9806388at2"/>
<dbReference type="FunFam" id="3.90.230.10:FF:000009">
    <property type="entry name" value="xaa-Pro aminopeptidase 2"/>
    <property type="match status" value="1"/>
</dbReference>
<gene>
    <name evidence="7" type="ORF">DQQ01_03795</name>
</gene>
<evidence type="ECO:0000313" key="8">
    <source>
        <dbReference type="Proteomes" id="UP000250003"/>
    </source>
</evidence>
<dbReference type="PANTHER" id="PTHR43763:SF6">
    <property type="entry name" value="XAA-PRO AMINOPEPTIDASE 1"/>
    <property type="match status" value="1"/>
</dbReference>
<dbReference type="InterPro" id="IPR029149">
    <property type="entry name" value="Creatin/AminoP/Spt16_N"/>
</dbReference>
<dbReference type="Gene3D" id="3.40.350.10">
    <property type="entry name" value="Creatinase/prolidase N-terminal domain"/>
    <property type="match status" value="2"/>
</dbReference>
<dbReference type="GO" id="GO:0070006">
    <property type="term" value="F:metalloaminopeptidase activity"/>
    <property type="evidence" value="ECO:0007669"/>
    <property type="project" value="InterPro"/>
</dbReference>
<keyword evidence="7" id="KW-0031">Aminopeptidase</keyword>
<dbReference type="InterPro" id="IPR050422">
    <property type="entry name" value="X-Pro_aminopeptidase_P"/>
</dbReference>
<feature type="domain" description="Peptidase M24" evidence="4">
    <location>
        <begin position="310"/>
        <end position="531"/>
    </location>
</feature>
<dbReference type="Pfam" id="PF16188">
    <property type="entry name" value="Peptidase_M24_C"/>
    <property type="match status" value="1"/>
</dbReference>
<evidence type="ECO:0000313" key="7">
    <source>
        <dbReference type="EMBL" id="AWY97418.1"/>
    </source>
</evidence>
<evidence type="ECO:0000256" key="2">
    <source>
        <dbReference type="ARBA" id="ARBA00022723"/>
    </source>
</evidence>
<evidence type="ECO:0000259" key="5">
    <source>
        <dbReference type="Pfam" id="PF01321"/>
    </source>
</evidence>
<organism evidence="7 8">
    <name type="scientific">Blautia argi</name>
    <dbReference type="NCBI Taxonomy" id="1912897"/>
    <lineage>
        <taxon>Bacteria</taxon>
        <taxon>Bacillati</taxon>
        <taxon>Bacillota</taxon>
        <taxon>Clostridia</taxon>
        <taxon>Lachnospirales</taxon>
        <taxon>Lachnospiraceae</taxon>
        <taxon>Blautia</taxon>
    </lineage>
</organism>
<dbReference type="Pfam" id="PF01321">
    <property type="entry name" value="Creatinase_N"/>
    <property type="match status" value="1"/>
</dbReference>
<dbReference type="CDD" id="cd01085">
    <property type="entry name" value="APP"/>
    <property type="match status" value="1"/>
</dbReference>
<dbReference type="AlphaFoldDB" id="A0A2Z4U8T4"/>
<feature type="domain" description="Creatinase N-terminal" evidence="5">
    <location>
        <begin position="7"/>
        <end position="132"/>
    </location>
</feature>
<dbReference type="PANTHER" id="PTHR43763">
    <property type="entry name" value="XAA-PRO AMINOPEPTIDASE 1"/>
    <property type="match status" value="1"/>
</dbReference>
<dbReference type="InterPro" id="IPR036005">
    <property type="entry name" value="Creatinase/aminopeptidase-like"/>
</dbReference>
<dbReference type="GO" id="GO:0046872">
    <property type="term" value="F:metal ion binding"/>
    <property type="evidence" value="ECO:0007669"/>
    <property type="project" value="UniProtKB-KW"/>
</dbReference>
<keyword evidence="8" id="KW-1185">Reference proteome</keyword>
<feature type="domain" description="Peptidase M24 C-terminal" evidence="6">
    <location>
        <begin position="540"/>
        <end position="600"/>
    </location>
</feature>
<proteinExistence type="inferred from homology"/>
<protein>
    <submittedName>
        <fullName evidence="7">Aminopeptidase P family protein</fullName>
    </submittedName>
</protein>
<dbReference type="Pfam" id="PF16189">
    <property type="entry name" value="Creatinase_N_2"/>
    <property type="match status" value="1"/>
</dbReference>
<dbReference type="Gene3D" id="3.90.230.10">
    <property type="entry name" value="Creatinase/methionine aminopeptidase superfamily"/>
    <property type="match status" value="1"/>
</dbReference>
<dbReference type="SUPFAM" id="SSF53092">
    <property type="entry name" value="Creatinase/prolidase N-terminal domain"/>
    <property type="match status" value="1"/>
</dbReference>
<evidence type="ECO:0000259" key="4">
    <source>
        <dbReference type="Pfam" id="PF00557"/>
    </source>
</evidence>
<dbReference type="KEGG" id="blau:DQQ01_03795"/>
<evidence type="ECO:0000256" key="3">
    <source>
        <dbReference type="ARBA" id="ARBA00022801"/>
    </source>
</evidence>
<dbReference type="InterPro" id="IPR033740">
    <property type="entry name" value="Pept_M24B"/>
</dbReference>
<keyword evidence="3" id="KW-0378">Hydrolase</keyword>
<dbReference type="RefSeq" id="WP_111918539.1">
    <property type="nucleotide sequence ID" value="NZ_CAUWHR010000005.1"/>
</dbReference>
<dbReference type="GO" id="GO:0005737">
    <property type="term" value="C:cytoplasm"/>
    <property type="evidence" value="ECO:0007669"/>
    <property type="project" value="UniProtKB-ARBA"/>
</dbReference>
<dbReference type="EMBL" id="CP030280">
    <property type="protein sequence ID" value="AWY97418.1"/>
    <property type="molecule type" value="Genomic_DNA"/>
</dbReference>
<sequence length="600" mass="68203">MNVNQERIKQLQQEMKAAGMDMYLVPTADFHQSEYVGTYFKVRAWLSGFSGSAGTLLVTADKAYLWTDGRYFIQAAKQLEDTGVVLMKMGEEGVPTVEEFLEEQLPENGCLGCDGRTIHVAEGKAFEEMLAKKNGILKCDKDLGGKIWTDRPEMSREPVYLLDIKYTGKSREEKIEAVREEMKKAGANTHIISSLDDIVWLLNIRGNDIMYNPVVLSYVMITMDKVYFYVQEEAVSEEVRGELEKAGIEICPYFAVYEDVKGLKASDKVLLEDICTNYTLYKAIPEHTEVVFEANPAAIMKGNKNQTEMENIRIAHIKDAKAMCRFIYWLKQNVGSGEVTEYSAAEKSLELRKEDPDCLDLSFETICAYGPNAAMCHYAPTETEYAKVEPKGFFLIDSGGQYWQGTTDITRTIAVGVLTQEQKEHFTLVLQGHIRLAMAKFQYGCSGANLDPLVRGPLWERGLDFNHGTGHGVGYLLNVHEGPQNINWRMRANGRRGNMTPFEEGMLTSNEPGLYLEGKYGIRTENLLLCRKAEKNGYGQFMEFENVTWVPYEREAILPEMLTKAERQWLNEYHKRVYEIVGPMLDEKERAWLLEATAEI</sequence>
<name>A0A2Z4U8T4_9FIRM</name>
<dbReference type="InterPro" id="IPR000587">
    <property type="entry name" value="Creatinase_N"/>
</dbReference>
<evidence type="ECO:0000256" key="1">
    <source>
        <dbReference type="ARBA" id="ARBA00008766"/>
    </source>
</evidence>
<dbReference type="Pfam" id="PF00557">
    <property type="entry name" value="Peptidase_M24"/>
    <property type="match status" value="1"/>
</dbReference>
<reference evidence="8" key="1">
    <citation type="submission" date="2018-06" db="EMBL/GenBank/DDBJ databases">
        <title>Description of Blautia argi sp. nov., a new anaerobic isolated from dog feces.</title>
        <authorList>
            <person name="Chang Y.-H."/>
            <person name="Paek J."/>
            <person name="Shin Y."/>
        </authorList>
    </citation>
    <scope>NUCLEOTIDE SEQUENCE [LARGE SCALE GENOMIC DNA]</scope>
    <source>
        <strain evidence="8">KCTC 15426</strain>
    </source>
</reference>
<keyword evidence="2" id="KW-0479">Metal-binding</keyword>
<dbReference type="InterPro" id="IPR000994">
    <property type="entry name" value="Pept_M24"/>
</dbReference>